<dbReference type="Proteomes" id="UP000185544">
    <property type="component" value="Chromosome"/>
</dbReference>
<gene>
    <name evidence="1" type="ORF">BCY86_06415</name>
</gene>
<reference evidence="1 2" key="1">
    <citation type="submission" date="2016-08" db="EMBL/GenBank/DDBJ databases">
        <title>Identification and validation of antigenic proteins from Pajaroellobacter abortibovis using de-novo genome sequence assembly and reverse vaccinology.</title>
        <authorList>
            <person name="Welly B.T."/>
            <person name="Miller M.R."/>
            <person name="Stott J.L."/>
            <person name="Blanchard M.T."/>
            <person name="Islas-Trejo A.D."/>
            <person name="O'Rourke S.M."/>
            <person name="Young A.E."/>
            <person name="Medrano J.F."/>
            <person name="Van Eenennaam A.L."/>
        </authorList>
    </citation>
    <scope>NUCLEOTIDE SEQUENCE [LARGE SCALE GENOMIC DNA]</scope>
    <source>
        <strain evidence="1 2">BTF92-0548A/99-0131</strain>
    </source>
</reference>
<protein>
    <submittedName>
        <fullName evidence="1">Uncharacterized protein</fullName>
    </submittedName>
</protein>
<accession>A0A1L6MXN4</accession>
<proteinExistence type="predicted"/>
<evidence type="ECO:0000313" key="2">
    <source>
        <dbReference type="Proteomes" id="UP000185544"/>
    </source>
</evidence>
<dbReference type="AlphaFoldDB" id="A0A1L6MXN4"/>
<keyword evidence="2" id="KW-1185">Reference proteome</keyword>
<sequence>MCSLPPPSVDDVDGDPESCLGSCPALMSAPEGVHFPVITSWQEGLGDCVAIQNQMAVFNAMTGSGATRQNRLKEED</sequence>
<name>A0A1L6MXN4_9BACT</name>
<evidence type="ECO:0000313" key="1">
    <source>
        <dbReference type="EMBL" id="APS00351.1"/>
    </source>
</evidence>
<organism evidence="1 2">
    <name type="scientific">Pajaroellobacter abortibovis</name>
    <dbReference type="NCBI Taxonomy" id="1882918"/>
    <lineage>
        <taxon>Bacteria</taxon>
        <taxon>Pseudomonadati</taxon>
        <taxon>Myxococcota</taxon>
        <taxon>Polyangia</taxon>
        <taxon>Polyangiales</taxon>
        <taxon>Polyangiaceae</taxon>
    </lineage>
</organism>
<dbReference type="KEGG" id="pabo:BCY86_06415"/>
<dbReference type="EMBL" id="CP016908">
    <property type="protein sequence ID" value="APS00351.1"/>
    <property type="molecule type" value="Genomic_DNA"/>
</dbReference>